<evidence type="ECO:0000259" key="9">
    <source>
        <dbReference type="PROSITE" id="PS50109"/>
    </source>
</evidence>
<evidence type="ECO:0000256" key="1">
    <source>
        <dbReference type="ARBA" id="ARBA00000085"/>
    </source>
</evidence>
<evidence type="ECO:0000313" key="10">
    <source>
        <dbReference type="EMBL" id="MDR6943204.1"/>
    </source>
</evidence>
<keyword evidence="4" id="KW-0547">Nucleotide-binding</keyword>
<feature type="transmembrane region" description="Helical" evidence="8">
    <location>
        <begin position="10"/>
        <end position="26"/>
    </location>
</feature>
<dbReference type="EC" id="2.7.13.3" evidence="2"/>
<evidence type="ECO:0000256" key="7">
    <source>
        <dbReference type="ARBA" id="ARBA00023012"/>
    </source>
</evidence>
<dbReference type="InterPro" id="IPR005467">
    <property type="entry name" value="His_kinase_dom"/>
</dbReference>
<keyword evidence="8" id="KW-0472">Membrane</keyword>
<keyword evidence="5 10" id="KW-0418">Kinase</keyword>
<dbReference type="RefSeq" id="WP_310097062.1">
    <property type="nucleotide sequence ID" value="NZ_JAVDUU010000003.1"/>
</dbReference>
<keyword evidence="8" id="KW-1133">Transmembrane helix</keyword>
<gene>
    <name evidence="10" type="ORF">J2W55_003057</name>
</gene>
<keyword evidence="11" id="KW-1185">Reference proteome</keyword>
<comment type="caution">
    <text evidence="10">The sequence shown here is derived from an EMBL/GenBank/DDBJ whole genome shotgun (WGS) entry which is preliminary data.</text>
</comment>
<dbReference type="PROSITE" id="PS50109">
    <property type="entry name" value="HIS_KIN"/>
    <property type="match status" value="1"/>
</dbReference>
<keyword evidence="3" id="KW-0808">Transferase</keyword>
<dbReference type="SMART" id="SM00387">
    <property type="entry name" value="HATPase_c"/>
    <property type="match status" value="1"/>
</dbReference>
<dbReference type="InterPro" id="IPR004358">
    <property type="entry name" value="Sig_transdc_His_kin-like_C"/>
</dbReference>
<reference evidence="10 11" key="1">
    <citation type="submission" date="2023-07" db="EMBL/GenBank/DDBJ databases">
        <title>Sorghum-associated microbial communities from plants grown in Nebraska, USA.</title>
        <authorList>
            <person name="Schachtman D."/>
        </authorList>
    </citation>
    <scope>NUCLEOTIDE SEQUENCE [LARGE SCALE GENOMIC DNA]</scope>
    <source>
        <strain evidence="10 11">3262</strain>
    </source>
</reference>
<dbReference type="Proteomes" id="UP001247620">
    <property type="component" value="Unassembled WGS sequence"/>
</dbReference>
<accession>A0ABU1TD38</accession>
<dbReference type="Gene3D" id="3.30.565.10">
    <property type="entry name" value="Histidine kinase-like ATPase, C-terminal domain"/>
    <property type="match status" value="1"/>
</dbReference>
<keyword evidence="7" id="KW-0902">Two-component regulatory system</keyword>
<evidence type="ECO:0000256" key="5">
    <source>
        <dbReference type="ARBA" id="ARBA00022777"/>
    </source>
</evidence>
<evidence type="ECO:0000256" key="3">
    <source>
        <dbReference type="ARBA" id="ARBA00022679"/>
    </source>
</evidence>
<dbReference type="EMBL" id="JAVDUU010000003">
    <property type="protein sequence ID" value="MDR6943204.1"/>
    <property type="molecule type" value="Genomic_DNA"/>
</dbReference>
<dbReference type="PRINTS" id="PR00344">
    <property type="entry name" value="BCTRLSENSOR"/>
</dbReference>
<keyword evidence="6" id="KW-0067">ATP-binding</keyword>
<dbReference type="PANTHER" id="PTHR43065">
    <property type="entry name" value="SENSOR HISTIDINE KINASE"/>
    <property type="match status" value="1"/>
</dbReference>
<evidence type="ECO:0000256" key="6">
    <source>
        <dbReference type="ARBA" id="ARBA00022840"/>
    </source>
</evidence>
<proteinExistence type="predicted"/>
<evidence type="ECO:0000256" key="2">
    <source>
        <dbReference type="ARBA" id="ARBA00012438"/>
    </source>
</evidence>
<evidence type="ECO:0000313" key="11">
    <source>
        <dbReference type="Proteomes" id="UP001247620"/>
    </source>
</evidence>
<comment type="catalytic activity">
    <reaction evidence="1">
        <text>ATP + protein L-histidine = ADP + protein N-phospho-L-histidine.</text>
        <dbReference type="EC" id="2.7.13.3"/>
    </reaction>
</comment>
<dbReference type="InterPro" id="IPR003594">
    <property type="entry name" value="HATPase_dom"/>
</dbReference>
<evidence type="ECO:0000256" key="8">
    <source>
        <dbReference type="SAM" id="Phobius"/>
    </source>
</evidence>
<dbReference type="GO" id="GO:0016301">
    <property type="term" value="F:kinase activity"/>
    <property type="evidence" value="ECO:0007669"/>
    <property type="project" value="UniProtKB-KW"/>
</dbReference>
<organism evidence="10 11">
    <name type="scientific">Mucilaginibacter pocheonensis</name>
    <dbReference type="NCBI Taxonomy" id="398050"/>
    <lineage>
        <taxon>Bacteria</taxon>
        <taxon>Pseudomonadati</taxon>
        <taxon>Bacteroidota</taxon>
        <taxon>Sphingobacteriia</taxon>
        <taxon>Sphingobacteriales</taxon>
        <taxon>Sphingobacteriaceae</taxon>
        <taxon>Mucilaginibacter</taxon>
    </lineage>
</organism>
<sequence length="449" mass="51659">MIFNRYEWRLLLRVFLMFLALIAAAFVTVKGLYLYLVIFVPLVTYAVIEMIRFQKKAQDEVNQFVESIHYRDFSRHFDVRRAPNELKPLRKGFNDINTTFKLISRERETQYHYLQKILELVDTGILSYEEETGNISWINEAFKNLISIPYLKTVHSLEKREPSLYLELIKLKPGDSKIITISRNQQLVKILITASIMRSEDILYKLIAFQNVSEALDETESKAWQKLLNVMTHEIMNSVAPISSLADTLKNRLQSPEIANSVQSGELEDLELGIDTIKRRSEGLLKFTESYRSLNKITKLDLNKILVRDLFENLNSLMRPTLEKKNIELEIILRDPTLAIQADINLIEQVMINLLVNAIEAVKDREEPRLTLSADIQNNSKTLVRVTDNGLGMPPELLDKIFIPFFSTRKTGSGIGLSLCKQIMLLHKGNIQVQSVEGKGSSFILQFIP</sequence>
<keyword evidence="8" id="KW-0812">Transmembrane</keyword>
<feature type="domain" description="Histidine kinase" evidence="9">
    <location>
        <begin position="230"/>
        <end position="449"/>
    </location>
</feature>
<dbReference type="PANTHER" id="PTHR43065:SF46">
    <property type="entry name" value="C4-DICARBOXYLATE TRANSPORT SENSOR PROTEIN DCTB"/>
    <property type="match status" value="1"/>
</dbReference>
<dbReference type="InterPro" id="IPR036890">
    <property type="entry name" value="HATPase_C_sf"/>
</dbReference>
<dbReference type="SUPFAM" id="SSF55874">
    <property type="entry name" value="ATPase domain of HSP90 chaperone/DNA topoisomerase II/histidine kinase"/>
    <property type="match status" value="1"/>
</dbReference>
<dbReference type="Pfam" id="PF02518">
    <property type="entry name" value="HATPase_c"/>
    <property type="match status" value="1"/>
</dbReference>
<name>A0ABU1TD38_9SPHI</name>
<evidence type="ECO:0000256" key="4">
    <source>
        <dbReference type="ARBA" id="ARBA00022741"/>
    </source>
</evidence>
<feature type="transmembrane region" description="Helical" evidence="8">
    <location>
        <begin position="32"/>
        <end position="48"/>
    </location>
</feature>
<protein>
    <recommendedName>
        <fullName evidence="2">histidine kinase</fullName>
        <ecNumber evidence="2">2.7.13.3</ecNumber>
    </recommendedName>
</protein>